<keyword evidence="2" id="KW-1185">Reference proteome</keyword>
<dbReference type="EMBL" id="RSCM01000002">
    <property type="protein sequence ID" value="RUS98867.1"/>
    <property type="molecule type" value="Genomic_DNA"/>
</dbReference>
<dbReference type="SUPFAM" id="SSF53067">
    <property type="entry name" value="Actin-like ATPase domain"/>
    <property type="match status" value="1"/>
</dbReference>
<reference evidence="1 2" key="1">
    <citation type="journal article" date="2019" name="Genome Biol. Evol.">
        <title>Day and night: Metabolic profiles and evolutionary relationships of six axenic non-marine cyanobacteria.</title>
        <authorList>
            <person name="Will S.E."/>
            <person name="Henke P."/>
            <person name="Boedeker C."/>
            <person name="Huang S."/>
            <person name="Brinkmann H."/>
            <person name="Rohde M."/>
            <person name="Jarek M."/>
            <person name="Friedl T."/>
            <person name="Seufert S."/>
            <person name="Schumacher M."/>
            <person name="Overmann J."/>
            <person name="Neumann-Schaal M."/>
            <person name="Petersen J."/>
        </authorList>
    </citation>
    <scope>NUCLEOTIDE SEQUENCE [LARGE SCALE GENOMIC DNA]</scope>
    <source>
        <strain evidence="1 2">SAG 1403-4b</strain>
    </source>
</reference>
<sequence>MSKDQSFSLFLPPLNNKARVRNGNAGEWHTQTSTAFEEVADSLYLSGDSKTVNSIPDMWARPLLMEMILKSPQHPQHAQMKAEWKGMIAAIALAELQGLKLKAELIDFRQLQADPFINSLQKLIPDKKREKSIYLLDGNRNPWEKIYVFFITLKSGQDVAVGMTSPTTIVCPAEDGEWNDLPWWSNGKLHSPIEPEDHLTEDEKIQLWLWLKNLVEEIDRNQPQNAIKIIEIISEFQNELLNTIPKNQNLRLSNRHNYFGVGIDIGALKALNNPIGAKPMASSVALRISSKQSITPPIIIPETTNSSTLKKDITQNQDWKDKKLKDIWIYDTTNLQNFNLEEFKKKHRDVSYLLINDLFLEDFYYIKDANKLPGACLPTGSESITYRNHDDEELYLTPLLPISSRLLDYFTPEELTKKIIELQSVNLSGNRSGVRVVIKLPLVDGNYVVSKEYPIEEKNAITKVPFLEVWPNFRANRWQEYYTFYFDNRTEEERNNKTFYVSFANVQEIHPPELKNFQITRLQEFPAFILCQDQNTDLGLILLKTPDLVGDEDPNKTWMVGVDFGTSFTHVYYKTNRQVTSLTLSPSNLRVTATSESFRSSLLTDYFMSAEQNNLPLSTVLTTRGNQGQDRIVFDGRVYISENIGRLDPNDDAIKIDLKWETELLPDLRLFLRHLSLMITAEAVKNNARSIEWNISYPSAFSRSDKSLYFVTWQNIIEELSAQTGILHQWLPQNKGKAFRSESLAIAHYFAEAEDDKGRDLVSTTCIDMGGGTSDISIWVGNRLIHQCSVLLGGKWLFSQFIRQKPNFINEQFGAGIQQAEDHENAISYVQVDAILLQKGKTWLKKNRPLFDDDPDLQYIVQRSTIGIAGLYYYVGLILQSLHLEGKYKREGITPVYIGGNGSQILHWLDRSGTFSAQCDADRLFSRMLSKGSGFPDTKEETLLSSKPKAEVACGLVLNQRETRLKVEQDEDDDVIAGEDCYVNGNLIPWKSRFCLTGTVESVKVQDLTNLRSFLDDYHAALIELRITNIKPLKDYQNEEEREKIWRETIRLTEAELLKMEGLADEIRVEPPFILGLKSLLRVLARR</sequence>
<dbReference type="OrthoDB" id="7375371at2"/>
<organism evidence="1 2">
    <name type="scientific">Trichormus variabilis SAG 1403-4b</name>
    <dbReference type="NCBI Taxonomy" id="447716"/>
    <lineage>
        <taxon>Bacteria</taxon>
        <taxon>Bacillati</taxon>
        <taxon>Cyanobacteriota</taxon>
        <taxon>Cyanophyceae</taxon>
        <taxon>Nostocales</taxon>
        <taxon>Nostocaceae</taxon>
        <taxon>Trichormus</taxon>
    </lineage>
</organism>
<evidence type="ECO:0000313" key="1">
    <source>
        <dbReference type="EMBL" id="RUS98867.1"/>
    </source>
</evidence>
<dbReference type="InterPro" id="IPR043129">
    <property type="entry name" value="ATPase_NBD"/>
</dbReference>
<comment type="caution">
    <text evidence="1">The sequence shown here is derived from an EMBL/GenBank/DDBJ whole genome shotgun (WGS) entry which is preliminary data.</text>
</comment>
<gene>
    <name evidence="1" type="ORF">DSM107003_08860</name>
</gene>
<dbReference type="Proteomes" id="UP000276103">
    <property type="component" value="Unassembled WGS sequence"/>
</dbReference>
<proteinExistence type="predicted"/>
<accession>A0A433UYI5</accession>
<protein>
    <submittedName>
        <fullName evidence="1">Uncharacterized protein</fullName>
    </submittedName>
</protein>
<evidence type="ECO:0000313" key="2">
    <source>
        <dbReference type="Proteomes" id="UP000276103"/>
    </source>
</evidence>
<name>A0A433UYI5_ANAVA</name>
<dbReference type="RefSeq" id="WP_127052456.1">
    <property type="nucleotide sequence ID" value="NZ_RSCM01000002.1"/>
</dbReference>
<dbReference type="AlphaFoldDB" id="A0A433UYI5"/>